<dbReference type="PANTHER" id="PTHR33281:SF19">
    <property type="entry name" value="VOLTAGE-DEPENDENT ANION CHANNEL-FORMING PROTEIN YNEE"/>
    <property type="match status" value="1"/>
</dbReference>
<dbReference type="GO" id="GO:0005886">
    <property type="term" value="C:plasma membrane"/>
    <property type="evidence" value="ECO:0007669"/>
    <property type="project" value="UniProtKB-SubCell"/>
</dbReference>
<dbReference type="PhylomeDB" id="R7QP89"/>
<dbReference type="PANTHER" id="PTHR33281">
    <property type="entry name" value="UPF0187 PROTEIN YNEE"/>
    <property type="match status" value="1"/>
</dbReference>
<dbReference type="Gramene" id="CDF39205">
    <property type="protein sequence ID" value="CDF39205"/>
    <property type="gene ID" value="CHC_T00006468001"/>
</dbReference>
<dbReference type="STRING" id="2769.R7QP89"/>
<dbReference type="EMBL" id="HG002012">
    <property type="protein sequence ID" value="CDF39205.1"/>
    <property type="molecule type" value="Genomic_DNA"/>
</dbReference>
<dbReference type="InterPro" id="IPR044669">
    <property type="entry name" value="YneE/VCCN1/2-like"/>
</dbReference>
<proteinExistence type="predicted"/>
<dbReference type="RefSeq" id="XP_005719116.1">
    <property type="nucleotide sequence ID" value="XM_005719059.1"/>
</dbReference>
<keyword evidence="7" id="KW-0472">Membrane</keyword>
<dbReference type="Proteomes" id="UP000012073">
    <property type="component" value="Unassembled WGS sequence"/>
</dbReference>
<gene>
    <name evidence="8" type="ORF">CHC_T00006468001</name>
</gene>
<dbReference type="Pfam" id="PF25539">
    <property type="entry name" value="Bestrophin_2"/>
    <property type="match status" value="1"/>
</dbReference>
<evidence type="ECO:0000256" key="4">
    <source>
        <dbReference type="ARBA" id="ARBA00022692"/>
    </source>
</evidence>
<keyword evidence="4" id="KW-0812">Transmembrane</keyword>
<dbReference type="KEGG" id="ccp:CHC_T00006468001"/>
<sequence>MLIPLELLDDVGPAAMRTSAYTFGQEVAALQPTLVRDMDAERIESGLEEPDWYKCRTRFPPGNVLVQRINAAENKPLEVLLHLSTLVKVSLEWKQLTLYRSGHAEAFPCSTNVERDKLESCTFELMDIMGKCERLVKSPIPLSWNRHTSRLISLWTLTLPLVLVPIQGPLCVPTVAVMSWVLFSIEEIGHLLEDPFRMERYSLQLDVVCETVRKDVLVQISTTSKS</sequence>
<name>R7QP89_CHOCR</name>
<keyword evidence="3" id="KW-1003">Cell membrane</keyword>
<keyword evidence="6" id="KW-0406">Ion transport</keyword>
<keyword evidence="2" id="KW-0813">Transport</keyword>
<organism evidence="8 9">
    <name type="scientific">Chondrus crispus</name>
    <name type="common">Carrageen Irish moss</name>
    <name type="synonym">Polymorpha crispa</name>
    <dbReference type="NCBI Taxonomy" id="2769"/>
    <lineage>
        <taxon>Eukaryota</taxon>
        <taxon>Rhodophyta</taxon>
        <taxon>Florideophyceae</taxon>
        <taxon>Rhodymeniophycidae</taxon>
        <taxon>Gigartinales</taxon>
        <taxon>Gigartinaceae</taxon>
        <taxon>Chondrus</taxon>
    </lineage>
</organism>
<evidence type="ECO:0000256" key="7">
    <source>
        <dbReference type="ARBA" id="ARBA00023136"/>
    </source>
</evidence>
<dbReference type="GeneID" id="17326835"/>
<evidence type="ECO:0000256" key="5">
    <source>
        <dbReference type="ARBA" id="ARBA00022989"/>
    </source>
</evidence>
<evidence type="ECO:0000313" key="8">
    <source>
        <dbReference type="EMBL" id="CDF39205.1"/>
    </source>
</evidence>
<accession>R7QP89</accession>
<protein>
    <submittedName>
        <fullName evidence="8">Uncharacterized protein</fullName>
    </submittedName>
</protein>
<evidence type="ECO:0000256" key="1">
    <source>
        <dbReference type="ARBA" id="ARBA00004651"/>
    </source>
</evidence>
<evidence type="ECO:0000256" key="3">
    <source>
        <dbReference type="ARBA" id="ARBA00022475"/>
    </source>
</evidence>
<dbReference type="OrthoDB" id="1368at2759"/>
<dbReference type="GO" id="GO:0005254">
    <property type="term" value="F:chloride channel activity"/>
    <property type="evidence" value="ECO:0007669"/>
    <property type="project" value="InterPro"/>
</dbReference>
<dbReference type="AlphaFoldDB" id="R7QP89"/>
<evidence type="ECO:0000256" key="6">
    <source>
        <dbReference type="ARBA" id="ARBA00023065"/>
    </source>
</evidence>
<comment type="subcellular location">
    <subcellularLocation>
        <location evidence="1">Cell membrane</location>
        <topology evidence="1">Multi-pass membrane protein</topology>
    </subcellularLocation>
</comment>
<evidence type="ECO:0000313" key="9">
    <source>
        <dbReference type="Proteomes" id="UP000012073"/>
    </source>
</evidence>
<keyword evidence="5" id="KW-1133">Transmembrane helix</keyword>
<keyword evidence="9" id="KW-1185">Reference proteome</keyword>
<evidence type="ECO:0000256" key="2">
    <source>
        <dbReference type="ARBA" id="ARBA00022448"/>
    </source>
</evidence>
<reference evidence="9" key="1">
    <citation type="journal article" date="2013" name="Proc. Natl. Acad. Sci. U.S.A.">
        <title>Genome structure and metabolic features in the red seaweed Chondrus crispus shed light on evolution of the Archaeplastida.</title>
        <authorList>
            <person name="Collen J."/>
            <person name="Porcel B."/>
            <person name="Carre W."/>
            <person name="Ball S.G."/>
            <person name="Chaparro C."/>
            <person name="Tonon T."/>
            <person name="Barbeyron T."/>
            <person name="Michel G."/>
            <person name="Noel B."/>
            <person name="Valentin K."/>
            <person name="Elias M."/>
            <person name="Artiguenave F."/>
            <person name="Arun A."/>
            <person name="Aury J.M."/>
            <person name="Barbosa-Neto J.F."/>
            <person name="Bothwell J.H."/>
            <person name="Bouget F.Y."/>
            <person name="Brillet L."/>
            <person name="Cabello-Hurtado F."/>
            <person name="Capella-Gutierrez S."/>
            <person name="Charrier B."/>
            <person name="Cladiere L."/>
            <person name="Cock J.M."/>
            <person name="Coelho S.M."/>
            <person name="Colleoni C."/>
            <person name="Czjzek M."/>
            <person name="Da Silva C."/>
            <person name="Delage L."/>
            <person name="Denoeud F."/>
            <person name="Deschamps P."/>
            <person name="Dittami S.M."/>
            <person name="Gabaldon T."/>
            <person name="Gachon C.M."/>
            <person name="Groisillier A."/>
            <person name="Herve C."/>
            <person name="Jabbari K."/>
            <person name="Katinka M."/>
            <person name="Kloareg B."/>
            <person name="Kowalczyk N."/>
            <person name="Labadie K."/>
            <person name="Leblanc C."/>
            <person name="Lopez P.J."/>
            <person name="McLachlan D.H."/>
            <person name="Meslet-Cladiere L."/>
            <person name="Moustafa A."/>
            <person name="Nehr Z."/>
            <person name="Nyvall Collen P."/>
            <person name="Panaud O."/>
            <person name="Partensky F."/>
            <person name="Poulain J."/>
            <person name="Rensing S.A."/>
            <person name="Rousvoal S."/>
            <person name="Samson G."/>
            <person name="Symeonidi A."/>
            <person name="Weissenbach J."/>
            <person name="Zambounis A."/>
            <person name="Wincker P."/>
            <person name="Boyen C."/>
        </authorList>
    </citation>
    <scope>NUCLEOTIDE SEQUENCE [LARGE SCALE GENOMIC DNA]</scope>
    <source>
        <strain evidence="9">cv. Stackhouse</strain>
    </source>
</reference>